<dbReference type="Proteomes" id="UP000272942">
    <property type="component" value="Unassembled WGS sequence"/>
</dbReference>
<proteinExistence type="predicted"/>
<name>A0A183BBN3_9TREM</name>
<dbReference type="AlphaFoldDB" id="A0A183BBN3"/>
<dbReference type="OrthoDB" id="78308at2759"/>
<dbReference type="InterPro" id="IPR026212">
    <property type="entry name" value="Cep78"/>
</dbReference>
<dbReference type="GO" id="GO:0044782">
    <property type="term" value="P:cilium organization"/>
    <property type="evidence" value="ECO:0007669"/>
    <property type="project" value="TreeGrafter"/>
</dbReference>
<evidence type="ECO:0000313" key="2">
    <source>
        <dbReference type="Proteomes" id="UP000272942"/>
    </source>
</evidence>
<sequence length="58" mass="6457">MQRHGAAWADSLRYRHPNLDQLAGLRRITLNDNPRIGDAGSISMAEALADDLWIKAVD</sequence>
<protein>
    <submittedName>
        <fullName evidence="3">Leucine rich repeat (LRR) protein</fullName>
    </submittedName>
</protein>
<evidence type="ECO:0000313" key="3">
    <source>
        <dbReference type="WBParaSite" id="ECPE_0001666101-mRNA-1"/>
    </source>
</evidence>
<reference evidence="3" key="1">
    <citation type="submission" date="2016-06" db="UniProtKB">
        <authorList>
            <consortium name="WormBaseParasite"/>
        </authorList>
    </citation>
    <scope>IDENTIFICATION</scope>
</reference>
<dbReference type="PRINTS" id="PR02062">
    <property type="entry name" value="CENTROSOME78"/>
</dbReference>
<dbReference type="GO" id="GO:0036064">
    <property type="term" value="C:ciliary basal body"/>
    <property type="evidence" value="ECO:0007669"/>
    <property type="project" value="TreeGrafter"/>
</dbReference>
<keyword evidence="2" id="KW-1185">Reference proteome</keyword>
<dbReference type="PANTHER" id="PTHR24110:SF3">
    <property type="entry name" value="CENTROSOMAL PROTEIN OF 78 KDA"/>
    <property type="match status" value="1"/>
</dbReference>
<gene>
    <name evidence="1" type="ORF">ECPE_LOCUS16620</name>
</gene>
<dbReference type="GO" id="GO:0005813">
    <property type="term" value="C:centrosome"/>
    <property type="evidence" value="ECO:0007669"/>
    <property type="project" value="TreeGrafter"/>
</dbReference>
<accession>A0A183BBN3</accession>
<reference evidence="1 2" key="2">
    <citation type="submission" date="2018-11" db="EMBL/GenBank/DDBJ databases">
        <authorList>
            <consortium name="Pathogen Informatics"/>
        </authorList>
    </citation>
    <scope>NUCLEOTIDE SEQUENCE [LARGE SCALE GENOMIC DNA]</scope>
    <source>
        <strain evidence="1 2">Egypt</strain>
    </source>
</reference>
<dbReference type="WBParaSite" id="ECPE_0001666101-mRNA-1">
    <property type="protein sequence ID" value="ECPE_0001666101-mRNA-1"/>
    <property type="gene ID" value="ECPE_0001666101"/>
</dbReference>
<evidence type="ECO:0000313" key="1">
    <source>
        <dbReference type="EMBL" id="VDP93892.1"/>
    </source>
</evidence>
<organism evidence="3">
    <name type="scientific">Echinostoma caproni</name>
    <dbReference type="NCBI Taxonomy" id="27848"/>
    <lineage>
        <taxon>Eukaryota</taxon>
        <taxon>Metazoa</taxon>
        <taxon>Spiralia</taxon>
        <taxon>Lophotrochozoa</taxon>
        <taxon>Platyhelminthes</taxon>
        <taxon>Trematoda</taxon>
        <taxon>Digenea</taxon>
        <taxon>Plagiorchiida</taxon>
        <taxon>Echinostomata</taxon>
        <taxon>Echinostomatoidea</taxon>
        <taxon>Echinostomatidae</taxon>
        <taxon>Echinostoma</taxon>
    </lineage>
</organism>
<dbReference type="EMBL" id="UZAN01065131">
    <property type="protein sequence ID" value="VDP93892.1"/>
    <property type="molecule type" value="Genomic_DNA"/>
</dbReference>
<dbReference type="PANTHER" id="PTHR24110">
    <property type="entry name" value="CENTROSOMAL PROTEIN OF 78 KDA"/>
    <property type="match status" value="1"/>
</dbReference>